<dbReference type="PROSITE" id="PS50887">
    <property type="entry name" value="GGDEF"/>
    <property type="match status" value="1"/>
</dbReference>
<dbReference type="CDD" id="cd01949">
    <property type="entry name" value="GGDEF"/>
    <property type="match status" value="1"/>
</dbReference>
<evidence type="ECO:0000256" key="1">
    <source>
        <dbReference type="ARBA" id="ARBA00001946"/>
    </source>
</evidence>
<dbReference type="NCBIfam" id="TIGR00254">
    <property type="entry name" value="GGDEF"/>
    <property type="match status" value="1"/>
</dbReference>
<dbReference type="GO" id="GO:1902201">
    <property type="term" value="P:negative regulation of bacterial-type flagellum-dependent cell motility"/>
    <property type="evidence" value="ECO:0007669"/>
    <property type="project" value="TreeGrafter"/>
</dbReference>
<evidence type="ECO:0000256" key="2">
    <source>
        <dbReference type="ARBA" id="ARBA00012528"/>
    </source>
</evidence>
<dbReference type="InterPro" id="IPR000160">
    <property type="entry name" value="GGDEF_dom"/>
</dbReference>
<comment type="catalytic activity">
    <reaction evidence="3">
        <text>2 GTP = 3',3'-c-di-GMP + 2 diphosphate</text>
        <dbReference type="Rhea" id="RHEA:24898"/>
        <dbReference type="ChEBI" id="CHEBI:33019"/>
        <dbReference type="ChEBI" id="CHEBI:37565"/>
        <dbReference type="ChEBI" id="CHEBI:58805"/>
        <dbReference type="EC" id="2.7.7.65"/>
    </reaction>
</comment>
<dbReference type="RefSeq" id="WP_173501306.1">
    <property type="nucleotide sequence ID" value="NZ_JABSOD010000009.1"/>
</dbReference>
<evidence type="ECO:0000259" key="5">
    <source>
        <dbReference type="PROSITE" id="PS50887"/>
    </source>
</evidence>
<keyword evidence="4" id="KW-0812">Transmembrane</keyword>
<dbReference type="EMBL" id="JABSOD010000009">
    <property type="protein sequence ID" value="NRQ43064.1"/>
    <property type="molecule type" value="Genomic_DNA"/>
</dbReference>
<feature type="domain" description="GGDEF" evidence="5">
    <location>
        <begin position="450"/>
        <end position="583"/>
    </location>
</feature>
<gene>
    <name evidence="6" type="ORF">HRH59_10960</name>
</gene>
<dbReference type="GO" id="GO:0005886">
    <property type="term" value="C:plasma membrane"/>
    <property type="evidence" value="ECO:0007669"/>
    <property type="project" value="TreeGrafter"/>
</dbReference>
<comment type="caution">
    <text evidence="6">The sequence shown here is derived from an EMBL/GenBank/DDBJ whole genome shotgun (WGS) entry which is preliminary data.</text>
</comment>
<dbReference type="SUPFAM" id="SSF55073">
    <property type="entry name" value="Nucleotide cyclase"/>
    <property type="match status" value="1"/>
</dbReference>
<dbReference type="PANTHER" id="PTHR45138">
    <property type="entry name" value="REGULATORY COMPONENTS OF SENSORY TRANSDUCTION SYSTEM"/>
    <property type="match status" value="1"/>
</dbReference>
<reference evidence="6 7" key="1">
    <citation type="submission" date="2020-06" db="EMBL/GenBank/DDBJ databases">
        <title>Rheinheimera sp. nov., a marine bacterium isolated from coastal.</title>
        <authorList>
            <person name="Yu Q."/>
            <person name="Qi Y."/>
            <person name="Pu J."/>
        </authorList>
    </citation>
    <scope>NUCLEOTIDE SEQUENCE [LARGE SCALE GENOMIC DNA]</scope>
    <source>
        <strain evidence="6 7">YQF-2</strain>
    </source>
</reference>
<dbReference type="FunFam" id="3.30.70.270:FF:000001">
    <property type="entry name" value="Diguanylate cyclase domain protein"/>
    <property type="match status" value="1"/>
</dbReference>
<dbReference type="InterPro" id="IPR050469">
    <property type="entry name" value="Diguanylate_Cyclase"/>
</dbReference>
<evidence type="ECO:0000313" key="7">
    <source>
        <dbReference type="Proteomes" id="UP000523161"/>
    </source>
</evidence>
<dbReference type="PANTHER" id="PTHR45138:SF9">
    <property type="entry name" value="DIGUANYLATE CYCLASE DGCM-RELATED"/>
    <property type="match status" value="1"/>
</dbReference>
<evidence type="ECO:0000256" key="3">
    <source>
        <dbReference type="ARBA" id="ARBA00034247"/>
    </source>
</evidence>
<dbReference type="AlphaFoldDB" id="A0A7Y5EI28"/>
<evidence type="ECO:0000313" key="6">
    <source>
        <dbReference type="EMBL" id="NRQ43064.1"/>
    </source>
</evidence>
<sequence>MFFFKNRLNFFNTACLLFVGMLSFIPVSAIESQKLDEIFILAEEIKSTDFKKFSELVTFLSGQSDKLSPAQVEELEYLQSYSLVYSGERDESLVRLRHLAESSISENLKFKSYGLMINSLVLSRKYSDVFQYFDDFHNLLGKVSDESIRSYGFVIISLVFNSINQFDLGLYYAEKLIETTKVDRYRCIGMQYKVEALHRAKRYQEFYNFYEDAINNCIVAKQPVYVGIIRSFRIEQLVEESPQQALETLNAYFNEVEATSYKILITLYRALYSSIYLKLGQTDLALSYALAARDNLEVSEINYAVLRLYSALHEAAKISGDYQQALNFHEILVAKQKAFEDEKTSGLLAYNIAKANIEVKNQRIALLDKDNELLSLQKDLYEKEVKQNRLIMMVLASVLVLASFLAYRGMSGRKRFKKIAEYDQLTGISNRYHFNNQAKVALEYCEKNAKPVAVILFDLDYFKNINDMHGHAAGDWALQVVVKTCRNFMRNNDVFGRIGGEEFAVVLPGCQTDKAVLLAEICRDAIAGIDSTDCGKQFPLSASFGVCGSDTSGYQLKQLLADADNAMYRAKEAGRDQVMAFAP</sequence>
<dbReference type="SMART" id="SM00267">
    <property type="entry name" value="GGDEF"/>
    <property type="match status" value="1"/>
</dbReference>
<organism evidence="6 7">
    <name type="scientific">Rheinheimera lutimaris</name>
    <dbReference type="NCBI Taxonomy" id="2740584"/>
    <lineage>
        <taxon>Bacteria</taxon>
        <taxon>Pseudomonadati</taxon>
        <taxon>Pseudomonadota</taxon>
        <taxon>Gammaproteobacteria</taxon>
        <taxon>Chromatiales</taxon>
        <taxon>Chromatiaceae</taxon>
        <taxon>Rheinheimera</taxon>
    </lineage>
</organism>
<keyword evidence="4" id="KW-1133">Transmembrane helix</keyword>
<keyword evidence="4" id="KW-0472">Membrane</keyword>
<dbReference type="GO" id="GO:0052621">
    <property type="term" value="F:diguanylate cyclase activity"/>
    <property type="evidence" value="ECO:0007669"/>
    <property type="project" value="UniProtKB-EC"/>
</dbReference>
<comment type="cofactor">
    <cofactor evidence="1">
        <name>Mg(2+)</name>
        <dbReference type="ChEBI" id="CHEBI:18420"/>
    </cofactor>
</comment>
<dbReference type="Proteomes" id="UP000523161">
    <property type="component" value="Unassembled WGS sequence"/>
</dbReference>
<dbReference type="GO" id="GO:0043709">
    <property type="term" value="P:cell adhesion involved in single-species biofilm formation"/>
    <property type="evidence" value="ECO:0007669"/>
    <property type="project" value="TreeGrafter"/>
</dbReference>
<dbReference type="Gene3D" id="3.30.70.270">
    <property type="match status" value="1"/>
</dbReference>
<evidence type="ECO:0000256" key="4">
    <source>
        <dbReference type="SAM" id="Phobius"/>
    </source>
</evidence>
<protein>
    <recommendedName>
        <fullName evidence="2">diguanylate cyclase</fullName>
        <ecNumber evidence="2">2.7.7.65</ecNumber>
    </recommendedName>
</protein>
<dbReference type="EC" id="2.7.7.65" evidence="2"/>
<dbReference type="Pfam" id="PF00990">
    <property type="entry name" value="GGDEF"/>
    <property type="match status" value="1"/>
</dbReference>
<dbReference type="InterPro" id="IPR029787">
    <property type="entry name" value="Nucleotide_cyclase"/>
</dbReference>
<keyword evidence="7" id="KW-1185">Reference proteome</keyword>
<accession>A0A7Y5EI28</accession>
<proteinExistence type="predicted"/>
<feature type="transmembrane region" description="Helical" evidence="4">
    <location>
        <begin position="390"/>
        <end position="407"/>
    </location>
</feature>
<name>A0A7Y5EI28_9GAMM</name>
<dbReference type="InterPro" id="IPR043128">
    <property type="entry name" value="Rev_trsase/Diguanyl_cyclase"/>
</dbReference>